<keyword evidence="8 9" id="KW-0472">Membrane</keyword>
<comment type="subcellular location">
    <subcellularLocation>
        <location evidence="1">Membrane</location>
        <topology evidence="1">Multi-pass membrane protein</topology>
    </subcellularLocation>
</comment>
<dbReference type="Pfam" id="PF00083">
    <property type="entry name" value="Sugar_tr"/>
    <property type="match status" value="1"/>
</dbReference>
<dbReference type="InterPro" id="IPR045262">
    <property type="entry name" value="STP/PLT_plant"/>
</dbReference>
<evidence type="ECO:0000256" key="3">
    <source>
        <dbReference type="ARBA" id="ARBA00022448"/>
    </source>
</evidence>
<evidence type="ECO:0000313" key="12">
    <source>
        <dbReference type="Proteomes" id="UP001154282"/>
    </source>
</evidence>
<name>A0AAV0R4E6_9ROSI</name>
<protein>
    <recommendedName>
        <fullName evidence="10">Major facilitator superfamily (MFS) profile domain-containing protein</fullName>
    </recommendedName>
</protein>
<evidence type="ECO:0000256" key="9">
    <source>
        <dbReference type="SAM" id="Phobius"/>
    </source>
</evidence>
<evidence type="ECO:0000256" key="5">
    <source>
        <dbReference type="ARBA" id="ARBA00022692"/>
    </source>
</evidence>
<evidence type="ECO:0000313" key="11">
    <source>
        <dbReference type="EMBL" id="CAI0552146.1"/>
    </source>
</evidence>
<keyword evidence="4" id="KW-0762">Sugar transport</keyword>
<evidence type="ECO:0000256" key="6">
    <source>
        <dbReference type="ARBA" id="ARBA00022847"/>
    </source>
</evidence>
<dbReference type="EMBL" id="CAMGYJ010000010">
    <property type="protein sequence ID" value="CAI0552146.1"/>
    <property type="molecule type" value="Genomic_DNA"/>
</dbReference>
<dbReference type="GO" id="GO:0015144">
    <property type="term" value="F:carbohydrate transmembrane transporter activity"/>
    <property type="evidence" value="ECO:0007669"/>
    <property type="project" value="InterPro"/>
</dbReference>
<gene>
    <name evidence="11" type="ORF">LITE_LOCUS46280</name>
</gene>
<evidence type="ECO:0000259" key="10">
    <source>
        <dbReference type="PROSITE" id="PS50850"/>
    </source>
</evidence>
<proteinExistence type="inferred from homology"/>
<keyword evidence="5 9" id="KW-0812">Transmembrane</keyword>
<dbReference type="GO" id="GO:0015293">
    <property type="term" value="F:symporter activity"/>
    <property type="evidence" value="ECO:0007669"/>
    <property type="project" value="UniProtKB-KW"/>
</dbReference>
<evidence type="ECO:0000256" key="1">
    <source>
        <dbReference type="ARBA" id="ARBA00004141"/>
    </source>
</evidence>
<feature type="transmembrane region" description="Helical" evidence="9">
    <location>
        <begin position="69"/>
        <end position="90"/>
    </location>
</feature>
<evidence type="ECO:0000256" key="8">
    <source>
        <dbReference type="ARBA" id="ARBA00023136"/>
    </source>
</evidence>
<dbReference type="InterPro" id="IPR020846">
    <property type="entry name" value="MFS_dom"/>
</dbReference>
<keyword evidence="7 9" id="KW-1133">Transmembrane helix</keyword>
<dbReference type="PROSITE" id="PS50850">
    <property type="entry name" value="MFS"/>
    <property type="match status" value="1"/>
</dbReference>
<dbReference type="InterPro" id="IPR005828">
    <property type="entry name" value="MFS_sugar_transport-like"/>
</dbReference>
<dbReference type="PRINTS" id="PR00171">
    <property type="entry name" value="SUGRTRNSPORT"/>
</dbReference>
<keyword evidence="3" id="KW-0813">Transport</keyword>
<dbReference type="Gene3D" id="1.20.1250.20">
    <property type="entry name" value="MFS general substrate transporter like domains"/>
    <property type="match status" value="1"/>
</dbReference>
<feature type="domain" description="Major facilitator superfamily (MFS) profile" evidence="10">
    <location>
        <begin position="1"/>
        <end position="215"/>
    </location>
</feature>
<dbReference type="InterPro" id="IPR036259">
    <property type="entry name" value="MFS_trans_sf"/>
</dbReference>
<feature type="transmembrane region" description="Helical" evidence="9">
    <location>
        <begin position="32"/>
        <end position="57"/>
    </location>
</feature>
<feature type="transmembrane region" description="Helical" evidence="9">
    <location>
        <begin position="131"/>
        <end position="149"/>
    </location>
</feature>
<dbReference type="AlphaFoldDB" id="A0AAV0R4E6"/>
<organism evidence="11 12">
    <name type="scientific">Linum tenue</name>
    <dbReference type="NCBI Taxonomy" id="586396"/>
    <lineage>
        <taxon>Eukaryota</taxon>
        <taxon>Viridiplantae</taxon>
        <taxon>Streptophyta</taxon>
        <taxon>Embryophyta</taxon>
        <taxon>Tracheophyta</taxon>
        <taxon>Spermatophyta</taxon>
        <taxon>Magnoliopsida</taxon>
        <taxon>eudicotyledons</taxon>
        <taxon>Gunneridae</taxon>
        <taxon>Pentapetalae</taxon>
        <taxon>rosids</taxon>
        <taxon>fabids</taxon>
        <taxon>Malpighiales</taxon>
        <taxon>Linaceae</taxon>
        <taxon>Linum</taxon>
    </lineage>
</organism>
<evidence type="ECO:0000256" key="7">
    <source>
        <dbReference type="ARBA" id="ARBA00022989"/>
    </source>
</evidence>
<keyword evidence="6" id="KW-0769">Symport</keyword>
<dbReference type="PANTHER" id="PTHR23500:SF30">
    <property type="entry name" value="SUGAR TRANSPORT PROTEIN 3"/>
    <property type="match status" value="1"/>
</dbReference>
<accession>A0AAV0R4E6</accession>
<comment type="similarity">
    <text evidence="2">Belongs to the major facilitator superfamily. Sugar transporter (TC 2.A.1.1) family.</text>
</comment>
<dbReference type="PANTHER" id="PTHR23500">
    <property type="entry name" value="SOLUTE CARRIER FAMILY 2, FACILITATED GLUCOSE TRANSPORTER"/>
    <property type="match status" value="1"/>
</dbReference>
<feature type="transmembrane region" description="Helical" evidence="9">
    <location>
        <begin position="96"/>
        <end position="119"/>
    </location>
</feature>
<evidence type="ECO:0000256" key="4">
    <source>
        <dbReference type="ARBA" id="ARBA00022597"/>
    </source>
</evidence>
<dbReference type="GO" id="GO:0016020">
    <property type="term" value="C:membrane"/>
    <property type="evidence" value="ECO:0007669"/>
    <property type="project" value="UniProtKB-SubCell"/>
</dbReference>
<dbReference type="InterPro" id="IPR003663">
    <property type="entry name" value="Sugar/inositol_transpt"/>
</dbReference>
<reference evidence="11" key="1">
    <citation type="submission" date="2022-08" db="EMBL/GenBank/DDBJ databases">
        <authorList>
            <person name="Gutierrez-Valencia J."/>
        </authorList>
    </citation>
    <scope>NUCLEOTIDE SEQUENCE</scope>
</reference>
<sequence>MLSDLIEANEISKSIDHNSFRKILEANYRPQLLMVVAIPFFQQVTGINVIAFYAPLLFRTIGMGESASLMSAILTGVVGIGTAFLSMVIVDRVGRMPLFMFGGVLMFVSQVLVGAIIAAELVDHGGIGKGYAVAVIILISFYVAGFGVSRGPLGWLVPSEIFPLEIPSAGQSIVVAVSFLFTFVVAQTFLSMLCHFNHLTNSDGFLMNVIMRWKI</sequence>
<comment type="caution">
    <text evidence="11">The sequence shown here is derived from an EMBL/GenBank/DDBJ whole genome shotgun (WGS) entry which is preliminary data.</text>
</comment>
<evidence type="ECO:0000256" key="2">
    <source>
        <dbReference type="ARBA" id="ARBA00010992"/>
    </source>
</evidence>
<feature type="transmembrane region" description="Helical" evidence="9">
    <location>
        <begin position="169"/>
        <end position="190"/>
    </location>
</feature>
<keyword evidence="12" id="KW-1185">Reference proteome</keyword>
<dbReference type="Proteomes" id="UP001154282">
    <property type="component" value="Unassembled WGS sequence"/>
</dbReference>
<dbReference type="SUPFAM" id="SSF103473">
    <property type="entry name" value="MFS general substrate transporter"/>
    <property type="match status" value="1"/>
</dbReference>